<evidence type="ECO:0000313" key="1">
    <source>
        <dbReference type="EMBL" id="PKG23018.1"/>
    </source>
</evidence>
<evidence type="ECO:0000313" key="2">
    <source>
        <dbReference type="Proteomes" id="UP000233375"/>
    </source>
</evidence>
<accession>A0A2N0Z0K7</accession>
<dbReference type="EMBL" id="PISE01000030">
    <property type="protein sequence ID" value="PKG23018.1"/>
    <property type="molecule type" value="Genomic_DNA"/>
</dbReference>
<dbReference type="Proteomes" id="UP000233375">
    <property type="component" value="Unassembled WGS sequence"/>
</dbReference>
<reference evidence="1 2" key="1">
    <citation type="journal article" date="2003" name="Int. J. Syst. Evol. Microbiol.">
        <title>Bacillus nealsonii sp. nov., isolated from a spacecraft-assembly facility, whose spores are gamma-radiation resistant.</title>
        <authorList>
            <person name="Venkateswaran K."/>
            <person name="Kempf M."/>
            <person name="Chen F."/>
            <person name="Satomi M."/>
            <person name="Nicholson W."/>
            <person name="Kern R."/>
        </authorList>
    </citation>
    <scope>NUCLEOTIDE SEQUENCE [LARGE SCALE GENOMIC DNA]</scope>
    <source>
        <strain evidence="1 2">FO-92</strain>
    </source>
</reference>
<comment type="caution">
    <text evidence="1">The sequence shown here is derived from an EMBL/GenBank/DDBJ whole genome shotgun (WGS) entry which is preliminary data.</text>
</comment>
<organism evidence="1 2">
    <name type="scientific">Niallia nealsonii</name>
    <dbReference type="NCBI Taxonomy" id="115979"/>
    <lineage>
        <taxon>Bacteria</taxon>
        <taxon>Bacillati</taxon>
        <taxon>Bacillota</taxon>
        <taxon>Bacilli</taxon>
        <taxon>Bacillales</taxon>
        <taxon>Bacillaceae</taxon>
        <taxon>Niallia</taxon>
    </lineage>
</organism>
<name>A0A2N0Z0K7_9BACI</name>
<dbReference type="OrthoDB" id="2691759at2"/>
<dbReference type="RefSeq" id="WP_101177787.1">
    <property type="nucleotide sequence ID" value="NZ_PISE01000030.1"/>
</dbReference>
<proteinExistence type="predicted"/>
<sequence length="92" mass="11224">MEKISLVYYVITRKIEFTEQRIIEEEKKIILYDDKIMADNRIFYLHTVSDVSFKRTTNEYDMLYLHTLSGVFSFLIKDNPKKFMRMVKEKEN</sequence>
<keyword evidence="2" id="KW-1185">Reference proteome</keyword>
<protein>
    <submittedName>
        <fullName evidence="1">Uncharacterized protein</fullName>
    </submittedName>
</protein>
<gene>
    <name evidence="1" type="ORF">CWS01_13825</name>
</gene>
<dbReference type="AlphaFoldDB" id="A0A2N0Z0K7"/>